<feature type="transmembrane region" description="Helical" evidence="12">
    <location>
        <begin position="6"/>
        <end position="24"/>
    </location>
</feature>
<feature type="compositionally biased region" description="Basic and acidic residues" evidence="11">
    <location>
        <begin position="435"/>
        <end position="450"/>
    </location>
</feature>
<proteinExistence type="predicted"/>
<dbReference type="Pfam" id="PF02518">
    <property type="entry name" value="HATPase_c"/>
    <property type="match status" value="1"/>
</dbReference>
<reference evidence="14" key="1">
    <citation type="journal article" date="2014" name="Int. J. Syst. Evol. Microbiol.">
        <title>Complete genome sequence of Corynebacterium casei LMG S-19264T (=DSM 44701T), isolated from a smear-ripened cheese.</title>
        <authorList>
            <consortium name="US DOE Joint Genome Institute (JGI-PGF)"/>
            <person name="Walter F."/>
            <person name="Albersmeier A."/>
            <person name="Kalinowski J."/>
            <person name="Ruckert C."/>
        </authorList>
    </citation>
    <scope>NUCLEOTIDE SEQUENCE</scope>
    <source>
        <strain evidence="14">CGMCC 4.7306</strain>
    </source>
</reference>
<dbReference type="Proteomes" id="UP000613840">
    <property type="component" value="Unassembled WGS sequence"/>
</dbReference>
<dbReference type="CDD" id="cd00082">
    <property type="entry name" value="HisKA"/>
    <property type="match status" value="1"/>
</dbReference>
<dbReference type="GO" id="GO:0004721">
    <property type="term" value="F:phosphoprotein phosphatase activity"/>
    <property type="evidence" value="ECO:0007669"/>
    <property type="project" value="TreeGrafter"/>
</dbReference>
<dbReference type="SUPFAM" id="SSF47384">
    <property type="entry name" value="Homodimeric domain of signal transducing histidine kinase"/>
    <property type="match status" value="1"/>
</dbReference>
<dbReference type="CDD" id="cd00075">
    <property type="entry name" value="HATPase"/>
    <property type="match status" value="1"/>
</dbReference>
<dbReference type="GO" id="GO:0016036">
    <property type="term" value="P:cellular response to phosphate starvation"/>
    <property type="evidence" value="ECO:0007669"/>
    <property type="project" value="TreeGrafter"/>
</dbReference>
<evidence type="ECO:0000256" key="12">
    <source>
        <dbReference type="SAM" id="Phobius"/>
    </source>
</evidence>
<keyword evidence="15" id="KW-1185">Reference proteome</keyword>
<dbReference type="PANTHER" id="PTHR45453">
    <property type="entry name" value="PHOSPHATE REGULON SENSOR PROTEIN PHOR"/>
    <property type="match status" value="1"/>
</dbReference>
<comment type="cofactor">
    <cofactor evidence="2">
        <name>a divalent metal cation</name>
        <dbReference type="ChEBI" id="CHEBI:60240"/>
    </cofactor>
</comment>
<keyword evidence="12" id="KW-1133">Transmembrane helix</keyword>
<dbReference type="GO" id="GO:0005886">
    <property type="term" value="C:plasma membrane"/>
    <property type="evidence" value="ECO:0007669"/>
    <property type="project" value="UniProtKB-SubCell"/>
</dbReference>
<evidence type="ECO:0000259" key="13">
    <source>
        <dbReference type="PROSITE" id="PS50109"/>
    </source>
</evidence>
<dbReference type="PRINTS" id="PR00344">
    <property type="entry name" value="BCTRLSENSOR"/>
</dbReference>
<sequence length="461" mass="48648">MNAGAVGLALVAGLLVGSLVVWLLTRRRVHDSEADDPDQVAERVPAGVSDVLSALSSSAVLVGSDGAILESTPQARALGLVRGSRLLAPPLVKMVRDVREDGEIRSAELEFKRGGTGSVEVVISARVAPLGDGLVVIVAEDLTAARRVEATRRDFVANVSHELKTPIGAVALLAEALEGAADDPQAVHRFAARLSVESQRLSDLVQQIIDLSRLQADDPLANTEPVDIDDVVQTAIDRCRVDAERRDIAVTVGGERGCKVAGSRDQLIVAVGNLVENAIIYSDTGARVAVAASRVSRGGVEAVEITVSDNGIGISRSDLERIFERFYRVDFGRSRANGGTGLGLAIVKHIAASHGGDVSVWSQLGQGSTFTINLPVTAGSAADLDPDLGPHADPQTGRDLDPELDPGRDLGRDREHDLDVDHSTGSTTAQTAPDHSTRDCRDPIDAEPAHSRTTQPQEIVR</sequence>
<evidence type="ECO:0000313" key="14">
    <source>
        <dbReference type="EMBL" id="GGL58167.1"/>
    </source>
</evidence>
<dbReference type="SMART" id="SM00387">
    <property type="entry name" value="HATPase_c"/>
    <property type="match status" value="1"/>
</dbReference>
<keyword evidence="5" id="KW-0597">Phosphoprotein</keyword>
<evidence type="ECO:0000256" key="6">
    <source>
        <dbReference type="ARBA" id="ARBA00022679"/>
    </source>
</evidence>
<dbReference type="InterPro" id="IPR003661">
    <property type="entry name" value="HisK_dim/P_dom"/>
</dbReference>
<evidence type="ECO:0000256" key="10">
    <source>
        <dbReference type="ARBA" id="ARBA00039401"/>
    </source>
</evidence>
<comment type="caution">
    <text evidence="14">The sequence shown here is derived from an EMBL/GenBank/DDBJ whole genome shotgun (WGS) entry which is preliminary data.</text>
</comment>
<dbReference type="EC" id="2.7.13.3" evidence="4"/>
<dbReference type="Gene3D" id="3.30.565.10">
    <property type="entry name" value="Histidine kinase-like ATPase, C-terminal domain"/>
    <property type="match status" value="1"/>
</dbReference>
<dbReference type="GO" id="GO:0005509">
    <property type="term" value="F:calcium ion binding"/>
    <property type="evidence" value="ECO:0007669"/>
    <property type="project" value="UniProtKB-ARBA"/>
</dbReference>
<evidence type="ECO:0000313" key="15">
    <source>
        <dbReference type="Proteomes" id="UP000613840"/>
    </source>
</evidence>
<evidence type="ECO:0000256" key="2">
    <source>
        <dbReference type="ARBA" id="ARBA00001968"/>
    </source>
</evidence>
<evidence type="ECO:0000256" key="4">
    <source>
        <dbReference type="ARBA" id="ARBA00012438"/>
    </source>
</evidence>
<keyword evidence="6" id="KW-0808">Transferase</keyword>
<dbReference type="InterPro" id="IPR003594">
    <property type="entry name" value="HATPase_dom"/>
</dbReference>
<feature type="compositionally biased region" description="Polar residues" evidence="11">
    <location>
        <begin position="451"/>
        <end position="461"/>
    </location>
</feature>
<keyword evidence="12" id="KW-0812">Transmembrane</keyword>
<feature type="domain" description="Histidine kinase" evidence="13">
    <location>
        <begin position="158"/>
        <end position="378"/>
    </location>
</feature>
<feature type="compositionally biased region" description="Polar residues" evidence="11">
    <location>
        <begin position="423"/>
        <end position="434"/>
    </location>
</feature>
<dbReference type="InterPro" id="IPR005467">
    <property type="entry name" value="His_kinase_dom"/>
</dbReference>
<dbReference type="SMART" id="SM00388">
    <property type="entry name" value="HisKA"/>
    <property type="match status" value="1"/>
</dbReference>
<evidence type="ECO:0000256" key="3">
    <source>
        <dbReference type="ARBA" id="ARBA00004236"/>
    </source>
</evidence>
<keyword evidence="7" id="KW-0418">Kinase</keyword>
<dbReference type="EMBL" id="BMMZ01000003">
    <property type="protein sequence ID" value="GGL58167.1"/>
    <property type="molecule type" value="Genomic_DNA"/>
</dbReference>
<feature type="region of interest" description="Disordered" evidence="11">
    <location>
        <begin position="381"/>
        <end position="461"/>
    </location>
</feature>
<accession>A0A917S6Z7</accession>
<dbReference type="InterPro" id="IPR036890">
    <property type="entry name" value="HATPase_C_sf"/>
</dbReference>
<feature type="compositionally biased region" description="Basic and acidic residues" evidence="11">
    <location>
        <begin position="396"/>
        <end position="422"/>
    </location>
</feature>
<dbReference type="PROSITE" id="PS50109">
    <property type="entry name" value="HIS_KIN"/>
    <property type="match status" value="1"/>
</dbReference>
<keyword evidence="8" id="KW-0902">Two-component regulatory system</keyword>
<gene>
    <name evidence="14" type="ORF">GCM10011575_15680</name>
</gene>
<comment type="subcellular location">
    <subcellularLocation>
        <location evidence="3">Cell membrane</location>
    </subcellularLocation>
</comment>
<dbReference type="SUPFAM" id="SSF55874">
    <property type="entry name" value="ATPase domain of HSP90 chaperone/DNA topoisomerase II/histidine kinase"/>
    <property type="match status" value="1"/>
</dbReference>
<keyword evidence="9 12" id="KW-0472">Membrane</keyword>
<dbReference type="AlphaFoldDB" id="A0A917S6Z7"/>
<dbReference type="PANTHER" id="PTHR45453:SF1">
    <property type="entry name" value="PHOSPHATE REGULON SENSOR PROTEIN PHOR"/>
    <property type="match status" value="1"/>
</dbReference>
<comment type="catalytic activity">
    <reaction evidence="1">
        <text>ATP + protein L-histidine = ADP + protein N-phospho-L-histidine.</text>
        <dbReference type="EC" id="2.7.13.3"/>
    </reaction>
</comment>
<dbReference type="FunFam" id="1.10.287.130:FF:000001">
    <property type="entry name" value="Two-component sensor histidine kinase"/>
    <property type="match status" value="1"/>
</dbReference>
<dbReference type="InterPro" id="IPR036097">
    <property type="entry name" value="HisK_dim/P_sf"/>
</dbReference>
<evidence type="ECO:0000256" key="1">
    <source>
        <dbReference type="ARBA" id="ARBA00000085"/>
    </source>
</evidence>
<evidence type="ECO:0000256" key="7">
    <source>
        <dbReference type="ARBA" id="ARBA00022777"/>
    </source>
</evidence>
<dbReference type="InterPro" id="IPR050351">
    <property type="entry name" value="BphY/WalK/GraS-like"/>
</dbReference>
<dbReference type="Gene3D" id="1.10.287.130">
    <property type="match status" value="1"/>
</dbReference>
<evidence type="ECO:0000256" key="11">
    <source>
        <dbReference type="SAM" id="MobiDB-lite"/>
    </source>
</evidence>
<dbReference type="InterPro" id="IPR004358">
    <property type="entry name" value="Sig_transdc_His_kin-like_C"/>
</dbReference>
<protein>
    <recommendedName>
        <fullName evidence="10">Sensor-like histidine kinase SenX3</fullName>
        <ecNumber evidence="4">2.7.13.3</ecNumber>
    </recommendedName>
</protein>
<dbReference type="GO" id="GO:0000155">
    <property type="term" value="F:phosphorelay sensor kinase activity"/>
    <property type="evidence" value="ECO:0007669"/>
    <property type="project" value="InterPro"/>
</dbReference>
<dbReference type="Pfam" id="PF00512">
    <property type="entry name" value="HisKA"/>
    <property type="match status" value="1"/>
</dbReference>
<name>A0A917S6Z7_9ACTN</name>
<evidence type="ECO:0000256" key="5">
    <source>
        <dbReference type="ARBA" id="ARBA00022553"/>
    </source>
</evidence>
<evidence type="ECO:0000256" key="9">
    <source>
        <dbReference type="ARBA" id="ARBA00023136"/>
    </source>
</evidence>
<reference evidence="14" key="2">
    <citation type="submission" date="2020-09" db="EMBL/GenBank/DDBJ databases">
        <authorList>
            <person name="Sun Q."/>
            <person name="Zhou Y."/>
        </authorList>
    </citation>
    <scope>NUCLEOTIDE SEQUENCE</scope>
    <source>
        <strain evidence="14">CGMCC 4.7306</strain>
    </source>
</reference>
<evidence type="ECO:0000256" key="8">
    <source>
        <dbReference type="ARBA" id="ARBA00023012"/>
    </source>
</evidence>
<dbReference type="FunFam" id="3.30.565.10:FF:000006">
    <property type="entry name" value="Sensor histidine kinase WalK"/>
    <property type="match status" value="1"/>
</dbReference>
<organism evidence="14 15">
    <name type="scientific">Microlunatus endophyticus</name>
    <dbReference type="NCBI Taxonomy" id="1716077"/>
    <lineage>
        <taxon>Bacteria</taxon>
        <taxon>Bacillati</taxon>
        <taxon>Actinomycetota</taxon>
        <taxon>Actinomycetes</taxon>
        <taxon>Propionibacteriales</taxon>
        <taxon>Propionibacteriaceae</taxon>
        <taxon>Microlunatus</taxon>
    </lineage>
</organism>